<feature type="transmembrane region" description="Helical" evidence="1">
    <location>
        <begin position="20"/>
        <end position="46"/>
    </location>
</feature>
<evidence type="ECO:0000256" key="1">
    <source>
        <dbReference type="SAM" id="Phobius"/>
    </source>
</evidence>
<proteinExistence type="predicted"/>
<evidence type="ECO:0008006" key="3">
    <source>
        <dbReference type="Google" id="ProtNLM"/>
    </source>
</evidence>
<feature type="non-terminal residue" evidence="2">
    <location>
        <position position="1"/>
    </location>
</feature>
<name>A0A0F9C6K0_9ZZZZ</name>
<accession>A0A0F9C6K0</accession>
<feature type="transmembrane region" description="Helical" evidence="1">
    <location>
        <begin position="58"/>
        <end position="78"/>
    </location>
</feature>
<keyword evidence="1" id="KW-0812">Transmembrane</keyword>
<keyword evidence="1" id="KW-1133">Transmembrane helix</keyword>
<dbReference type="GO" id="GO:0005886">
    <property type="term" value="C:plasma membrane"/>
    <property type="evidence" value="ECO:0007669"/>
    <property type="project" value="TreeGrafter"/>
</dbReference>
<reference evidence="2" key="1">
    <citation type="journal article" date="2015" name="Nature">
        <title>Complex archaea that bridge the gap between prokaryotes and eukaryotes.</title>
        <authorList>
            <person name="Spang A."/>
            <person name="Saw J.H."/>
            <person name="Jorgensen S.L."/>
            <person name="Zaremba-Niedzwiedzka K."/>
            <person name="Martijn J."/>
            <person name="Lind A.E."/>
            <person name="van Eijk R."/>
            <person name="Schleper C."/>
            <person name="Guy L."/>
            <person name="Ettema T.J."/>
        </authorList>
    </citation>
    <scope>NUCLEOTIDE SEQUENCE</scope>
</reference>
<evidence type="ECO:0000313" key="2">
    <source>
        <dbReference type="EMBL" id="KKL44789.1"/>
    </source>
</evidence>
<keyword evidence="1" id="KW-0472">Membrane</keyword>
<sequence length="98" mass="9960">IYPAGMGMGDVKLAAVMGLFLGSAVAPALLVSFAAGALMGVGILIARGAAARKQGIPFAPFLALGGIVGSFSALESWIGTWEDFPSRIAAAVRRRGVR</sequence>
<organism evidence="2">
    <name type="scientific">marine sediment metagenome</name>
    <dbReference type="NCBI Taxonomy" id="412755"/>
    <lineage>
        <taxon>unclassified sequences</taxon>
        <taxon>metagenomes</taxon>
        <taxon>ecological metagenomes</taxon>
    </lineage>
</organism>
<dbReference type="GO" id="GO:0006465">
    <property type="term" value="P:signal peptide processing"/>
    <property type="evidence" value="ECO:0007669"/>
    <property type="project" value="TreeGrafter"/>
</dbReference>
<dbReference type="AlphaFoldDB" id="A0A0F9C6K0"/>
<dbReference type="GO" id="GO:0004190">
    <property type="term" value="F:aspartic-type endopeptidase activity"/>
    <property type="evidence" value="ECO:0007669"/>
    <property type="project" value="TreeGrafter"/>
</dbReference>
<dbReference type="EMBL" id="LAZR01034629">
    <property type="protein sequence ID" value="KKL44789.1"/>
    <property type="molecule type" value="Genomic_DNA"/>
</dbReference>
<dbReference type="InterPro" id="IPR050882">
    <property type="entry name" value="Prepilin_peptidase/N-MTase"/>
</dbReference>
<comment type="caution">
    <text evidence="2">The sequence shown here is derived from an EMBL/GenBank/DDBJ whole genome shotgun (WGS) entry which is preliminary data.</text>
</comment>
<dbReference type="PANTHER" id="PTHR30487">
    <property type="entry name" value="TYPE 4 PREPILIN-LIKE PROTEINS LEADER PEPTIDE-PROCESSING ENZYME"/>
    <property type="match status" value="1"/>
</dbReference>
<protein>
    <recommendedName>
        <fullName evidence="3">Prepilin type IV endopeptidase peptidase domain-containing protein</fullName>
    </recommendedName>
</protein>
<dbReference type="PANTHER" id="PTHR30487:SF0">
    <property type="entry name" value="PREPILIN LEADER PEPTIDASE_N-METHYLTRANSFERASE-RELATED"/>
    <property type="match status" value="1"/>
</dbReference>
<gene>
    <name evidence="2" type="ORF">LCGC14_2362180</name>
</gene>